<protein>
    <recommendedName>
        <fullName evidence="3">N-acetyltransferase domain-containing protein</fullName>
    </recommendedName>
</protein>
<dbReference type="Proteomes" id="UP000192610">
    <property type="component" value="Unassembled WGS sequence"/>
</dbReference>
<dbReference type="AlphaFoldDB" id="A0A1V9F7V1"/>
<dbReference type="SUPFAM" id="SSF55729">
    <property type="entry name" value="Acyl-CoA N-acyltransferases (Nat)"/>
    <property type="match status" value="1"/>
</dbReference>
<comment type="caution">
    <text evidence="1">The sequence shown here is derived from an EMBL/GenBank/DDBJ whole genome shotgun (WGS) entry which is preliminary data.</text>
</comment>
<proteinExistence type="predicted"/>
<dbReference type="EMBL" id="LVXG01000004">
    <property type="protein sequence ID" value="OQP54352.1"/>
    <property type="molecule type" value="Genomic_DNA"/>
</dbReference>
<evidence type="ECO:0000313" key="1">
    <source>
        <dbReference type="EMBL" id="OQP54352.1"/>
    </source>
</evidence>
<dbReference type="InterPro" id="IPR016181">
    <property type="entry name" value="Acyl_CoA_acyltransferase"/>
</dbReference>
<keyword evidence="2" id="KW-1185">Reference proteome</keyword>
<dbReference type="STRING" id="354355.SAMN05660816_05107"/>
<evidence type="ECO:0000313" key="2">
    <source>
        <dbReference type="Proteomes" id="UP000192610"/>
    </source>
</evidence>
<dbReference type="OrthoDB" id="658809at2"/>
<sequence length="212" mass="25195">MTSMPLYTSLTPNNKYEPVFERALSPTTTITLRPLSLPDDWRYIGKWLQREFGRRLTSLSHLPEKYLRETLSIMLQCDFAQPFVGLINEQPSFLIELCDGDKQCDAREGGVHLFEPGDHAMKLVVSHPVMHIRYWSAYALFCSLDYFFSHQQVKRIVWQLHERDKYYINLANQFGFKRSTINNQSGVHVFLYLRENYKQFLTNYHLRMQKFQ</sequence>
<gene>
    <name evidence="1" type="ORF">A4H97_23000</name>
</gene>
<dbReference type="Gene3D" id="3.40.630.30">
    <property type="match status" value="1"/>
</dbReference>
<name>A0A1V9F7V1_9BACT</name>
<reference evidence="2" key="1">
    <citation type="submission" date="2016-04" db="EMBL/GenBank/DDBJ databases">
        <authorList>
            <person name="Chen L."/>
            <person name="Zhuang W."/>
            <person name="Wang G."/>
        </authorList>
    </citation>
    <scope>NUCLEOTIDE SEQUENCE [LARGE SCALE GENOMIC DNA]</scope>
    <source>
        <strain evidence="2">17621</strain>
    </source>
</reference>
<accession>A0A1V9F7V1</accession>
<dbReference type="Pfam" id="PF13523">
    <property type="entry name" value="Acetyltransf_8"/>
    <property type="match status" value="1"/>
</dbReference>
<evidence type="ECO:0008006" key="3">
    <source>
        <dbReference type="Google" id="ProtNLM"/>
    </source>
</evidence>
<organism evidence="1 2">
    <name type="scientific">Niastella yeongjuensis</name>
    <dbReference type="NCBI Taxonomy" id="354355"/>
    <lineage>
        <taxon>Bacteria</taxon>
        <taxon>Pseudomonadati</taxon>
        <taxon>Bacteroidota</taxon>
        <taxon>Chitinophagia</taxon>
        <taxon>Chitinophagales</taxon>
        <taxon>Chitinophagaceae</taxon>
        <taxon>Niastella</taxon>
    </lineage>
</organism>